<dbReference type="Gene3D" id="1.10.287.1080">
    <property type="entry name" value="MazG-like"/>
    <property type="match status" value="1"/>
</dbReference>
<dbReference type="Pfam" id="PF12643">
    <property type="entry name" value="MazG-like"/>
    <property type="match status" value="1"/>
</dbReference>
<evidence type="ECO:0000313" key="1">
    <source>
        <dbReference type="EMBL" id="GGM40476.1"/>
    </source>
</evidence>
<dbReference type="EMBL" id="BMLG01000023">
    <property type="protein sequence ID" value="GGM40476.1"/>
    <property type="molecule type" value="Genomic_DNA"/>
</dbReference>
<sequence length="110" mass="13149">MLELIEEVKRFRDDRNWKRFHNAKDLALSLNLEASELLENFQWIGSKEAVEKNFDNIQDELADVLIYSILFADELNLNLEEIIRKKLAKNEEKYPINKAYDSNEKYNKLK</sequence>
<dbReference type="InterPro" id="IPR025984">
    <property type="entry name" value="DCTPP"/>
</dbReference>
<name>A0A917TX42_9BACI</name>
<protein>
    <submittedName>
        <fullName evidence="1">Nucleotide pyrophosphohydrolase</fullName>
    </submittedName>
</protein>
<dbReference type="OrthoDB" id="9791898at2"/>
<dbReference type="AlphaFoldDB" id="A0A917TX42"/>
<keyword evidence="2" id="KW-1185">Reference proteome</keyword>
<dbReference type="PANTHER" id="PTHR46523">
    <property type="entry name" value="DCTP PYROPHOSPHATASE 1"/>
    <property type="match status" value="1"/>
</dbReference>
<evidence type="ECO:0000313" key="2">
    <source>
        <dbReference type="Proteomes" id="UP000618460"/>
    </source>
</evidence>
<comment type="caution">
    <text evidence="1">The sequence shown here is derived from an EMBL/GenBank/DDBJ whole genome shotgun (WGS) entry which is preliminary data.</text>
</comment>
<dbReference type="CDD" id="cd11537">
    <property type="entry name" value="NTP-PPase_RS21-C6_like"/>
    <property type="match status" value="1"/>
</dbReference>
<dbReference type="PIRSF" id="PIRSF029826">
    <property type="entry name" value="UCP029826_pph"/>
    <property type="match status" value="1"/>
</dbReference>
<dbReference type="InterPro" id="IPR052555">
    <property type="entry name" value="dCTP_Pyrophosphatase"/>
</dbReference>
<proteinExistence type="predicted"/>
<dbReference type="PANTHER" id="PTHR46523:SF1">
    <property type="entry name" value="DCTP PYROPHOSPHATASE 1"/>
    <property type="match status" value="1"/>
</dbReference>
<reference evidence="1" key="2">
    <citation type="submission" date="2020-09" db="EMBL/GenBank/DDBJ databases">
        <authorList>
            <person name="Sun Q."/>
            <person name="Zhou Y."/>
        </authorList>
    </citation>
    <scope>NUCLEOTIDE SEQUENCE</scope>
    <source>
        <strain evidence="1">CGMCC 1.6333</strain>
    </source>
</reference>
<dbReference type="RefSeq" id="WP_117156779.1">
    <property type="nucleotide sequence ID" value="NZ_BMLG01000023.1"/>
</dbReference>
<dbReference type="GO" id="GO:0009143">
    <property type="term" value="P:nucleoside triphosphate catabolic process"/>
    <property type="evidence" value="ECO:0007669"/>
    <property type="project" value="InterPro"/>
</dbReference>
<dbReference type="GO" id="GO:0047429">
    <property type="term" value="F:nucleoside triphosphate diphosphatase activity"/>
    <property type="evidence" value="ECO:0007669"/>
    <property type="project" value="InterPro"/>
</dbReference>
<organism evidence="1 2">
    <name type="scientific">Paraliobacillus quinghaiensis</name>
    <dbReference type="NCBI Taxonomy" id="470815"/>
    <lineage>
        <taxon>Bacteria</taxon>
        <taxon>Bacillati</taxon>
        <taxon>Bacillota</taxon>
        <taxon>Bacilli</taxon>
        <taxon>Bacillales</taxon>
        <taxon>Bacillaceae</taxon>
        <taxon>Paraliobacillus</taxon>
    </lineage>
</organism>
<accession>A0A917TX42</accession>
<dbReference type="SUPFAM" id="SSF101386">
    <property type="entry name" value="all-alpha NTP pyrophosphatases"/>
    <property type="match status" value="1"/>
</dbReference>
<dbReference type="Proteomes" id="UP000618460">
    <property type="component" value="Unassembled WGS sequence"/>
</dbReference>
<gene>
    <name evidence="1" type="ORF">GCM10011351_28300</name>
</gene>
<reference evidence="1" key="1">
    <citation type="journal article" date="2014" name="Int. J. Syst. Evol. Microbiol.">
        <title>Complete genome sequence of Corynebacterium casei LMG S-19264T (=DSM 44701T), isolated from a smear-ripened cheese.</title>
        <authorList>
            <consortium name="US DOE Joint Genome Institute (JGI-PGF)"/>
            <person name="Walter F."/>
            <person name="Albersmeier A."/>
            <person name="Kalinowski J."/>
            <person name="Ruckert C."/>
        </authorList>
    </citation>
    <scope>NUCLEOTIDE SEQUENCE</scope>
    <source>
        <strain evidence="1">CGMCC 1.6333</strain>
    </source>
</reference>